<dbReference type="EMBL" id="KQ991729">
    <property type="protein sequence ID" value="KZV51343.1"/>
    <property type="molecule type" value="Genomic_DNA"/>
</dbReference>
<keyword evidence="2" id="KW-1185">Reference proteome</keyword>
<dbReference type="Proteomes" id="UP000250235">
    <property type="component" value="Unassembled WGS sequence"/>
</dbReference>
<reference evidence="1 2" key="1">
    <citation type="journal article" date="2015" name="Proc. Natl. Acad. Sci. U.S.A.">
        <title>The resurrection genome of Boea hygrometrica: A blueprint for survival of dehydration.</title>
        <authorList>
            <person name="Xiao L."/>
            <person name="Yang G."/>
            <person name="Zhang L."/>
            <person name="Yang X."/>
            <person name="Zhao S."/>
            <person name="Ji Z."/>
            <person name="Zhou Q."/>
            <person name="Hu M."/>
            <person name="Wang Y."/>
            <person name="Chen M."/>
            <person name="Xu Y."/>
            <person name="Jin H."/>
            <person name="Xiao X."/>
            <person name="Hu G."/>
            <person name="Bao F."/>
            <person name="Hu Y."/>
            <person name="Wan P."/>
            <person name="Li L."/>
            <person name="Deng X."/>
            <person name="Kuang T."/>
            <person name="Xiang C."/>
            <person name="Zhu J.K."/>
            <person name="Oliver M.J."/>
            <person name="He Y."/>
        </authorList>
    </citation>
    <scope>NUCLEOTIDE SEQUENCE [LARGE SCALE GENOMIC DNA]</scope>
    <source>
        <strain evidence="2">cv. XS01</strain>
    </source>
</reference>
<gene>
    <name evidence="1" type="ORF">F511_14127</name>
</gene>
<evidence type="ECO:0000313" key="2">
    <source>
        <dbReference type="Proteomes" id="UP000250235"/>
    </source>
</evidence>
<name>A0A2Z7CX07_9LAMI</name>
<dbReference type="AlphaFoldDB" id="A0A2Z7CX07"/>
<sequence length="281" mass="31773">MTSAKKPNKCIYNIPISGTLERLHKGSTSCAPPDAAEPPVRPAMVTNTTKAAPNGRDMWGPRNNNECNACQETRDIKSDVQKIQGSWNPEKYNLKPANDSPIRGGAQYLDPLTLVVLSSVLRFLDQDECNYNLILTNHGLTRKRIFTFNKQQQQDKQISSDSYTESSLGMQFNMHTQISSRIRRLTLAIDHARRQISRTYQLAYTQISSVQLSRLRSGRPYNFSLGCSIQLTKSKSVRDALRSHYKYSEQLMMAKSADTAQISTRQQISSRLLIPTKRSTL</sequence>
<proteinExistence type="predicted"/>
<protein>
    <submittedName>
        <fullName evidence="1">Cyclin-dependent kinase inhibitor 4-like</fullName>
    </submittedName>
</protein>
<organism evidence="1 2">
    <name type="scientific">Dorcoceras hygrometricum</name>
    <dbReference type="NCBI Taxonomy" id="472368"/>
    <lineage>
        <taxon>Eukaryota</taxon>
        <taxon>Viridiplantae</taxon>
        <taxon>Streptophyta</taxon>
        <taxon>Embryophyta</taxon>
        <taxon>Tracheophyta</taxon>
        <taxon>Spermatophyta</taxon>
        <taxon>Magnoliopsida</taxon>
        <taxon>eudicotyledons</taxon>
        <taxon>Gunneridae</taxon>
        <taxon>Pentapetalae</taxon>
        <taxon>asterids</taxon>
        <taxon>lamiids</taxon>
        <taxon>Lamiales</taxon>
        <taxon>Gesneriaceae</taxon>
        <taxon>Didymocarpoideae</taxon>
        <taxon>Trichosporeae</taxon>
        <taxon>Loxocarpinae</taxon>
        <taxon>Dorcoceras</taxon>
    </lineage>
</organism>
<accession>A0A2Z7CX07</accession>
<evidence type="ECO:0000313" key="1">
    <source>
        <dbReference type="EMBL" id="KZV51343.1"/>
    </source>
</evidence>